<name>A0A8J4S5L7_9ROSI</name>
<feature type="region of interest" description="Disordered" evidence="1">
    <location>
        <begin position="1"/>
        <end position="86"/>
    </location>
</feature>
<dbReference type="Proteomes" id="UP000737018">
    <property type="component" value="Unassembled WGS sequence"/>
</dbReference>
<accession>A0A8J4S5L7</accession>
<evidence type="ECO:0000313" key="2">
    <source>
        <dbReference type="EMBL" id="KAF3976621.1"/>
    </source>
</evidence>
<organism evidence="2 3">
    <name type="scientific">Castanea mollissima</name>
    <name type="common">Chinese chestnut</name>
    <dbReference type="NCBI Taxonomy" id="60419"/>
    <lineage>
        <taxon>Eukaryota</taxon>
        <taxon>Viridiplantae</taxon>
        <taxon>Streptophyta</taxon>
        <taxon>Embryophyta</taxon>
        <taxon>Tracheophyta</taxon>
        <taxon>Spermatophyta</taxon>
        <taxon>Magnoliopsida</taxon>
        <taxon>eudicotyledons</taxon>
        <taxon>Gunneridae</taxon>
        <taxon>Pentapetalae</taxon>
        <taxon>rosids</taxon>
        <taxon>fabids</taxon>
        <taxon>Fagales</taxon>
        <taxon>Fagaceae</taxon>
        <taxon>Castanea</taxon>
    </lineage>
</organism>
<keyword evidence="3" id="KW-1185">Reference proteome</keyword>
<reference evidence="2" key="1">
    <citation type="submission" date="2020-03" db="EMBL/GenBank/DDBJ databases">
        <title>Castanea mollissima Vanexum genome sequencing.</title>
        <authorList>
            <person name="Staton M."/>
        </authorList>
    </citation>
    <scope>NUCLEOTIDE SEQUENCE</scope>
    <source>
        <tissue evidence="2">Leaf</tissue>
    </source>
</reference>
<protein>
    <submittedName>
        <fullName evidence="2">Uncharacterized protein</fullName>
    </submittedName>
</protein>
<feature type="compositionally biased region" description="Polar residues" evidence="1">
    <location>
        <begin position="11"/>
        <end position="20"/>
    </location>
</feature>
<dbReference type="EMBL" id="JRKL02000010">
    <property type="protein sequence ID" value="KAF3976621.1"/>
    <property type="molecule type" value="Genomic_DNA"/>
</dbReference>
<comment type="caution">
    <text evidence="2">The sequence shown here is derived from an EMBL/GenBank/DDBJ whole genome shotgun (WGS) entry which is preliminary data.</text>
</comment>
<evidence type="ECO:0000313" key="3">
    <source>
        <dbReference type="Proteomes" id="UP000737018"/>
    </source>
</evidence>
<feature type="compositionally biased region" description="Polar residues" evidence="1">
    <location>
        <begin position="45"/>
        <end position="54"/>
    </location>
</feature>
<gene>
    <name evidence="2" type="ORF">CMV_000217</name>
</gene>
<dbReference type="AlphaFoldDB" id="A0A8J4S5L7"/>
<proteinExistence type="predicted"/>
<sequence length="118" mass="13065">MHKKPTKLHNHNSQSTTTINHPPPPPRQPSNPDSTHNIKPIMANLCNSKPTTTHHAPYPLRPRPTTRHPAATISDSHPSTSRSVKTRTTYLMRETAESYLGATIKNAVVIVPASARRL</sequence>
<feature type="compositionally biased region" description="Basic residues" evidence="1">
    <location>
        <begin position="1"/>
        <end position="10"/>
    </location>
</feature>
<feature type="compositionally biased region" description="Polar residues" evidence="1">
    <location>
        <begin position="73"/>
        <end position="86"/>
    </location>
</feature>
<evidence type="ECO:0000256" key="1">
    <source>
        <dbReference type="SAM" id="MobiDB-lite"/>
    </source>
</evidence>